<feature type="binding site" evidence="9 12">
    <location>
        <begin position="187"/>
        <end position="192"/>
    </location>
    <ligand>
        <name>NADP(+)</name>
        <dbReference type="ChEBI" id="CHEBI:58349"/>
    </ligand>
</feature>
<comment type="similarity">
    <text evidence="2 9 14">Belongs to the glutamyl-tRNA reductase family.</text>
</comment>
<proteinExistence type="inferred from homology"/>
<feature type="binding site" evidence="9 11">
    <location>
        <position position="118"/>
    </location>
    <ligand>
        <name>substrate</name>
    </ligand>
</feature>
<dbReference type="InterPro" id="IPR036291">
    <property type="entry name" value="NAD(P)-bd_dom_sf"/>
</dbReference>
<dbReference type="FunFam" id="3.40.50.720:FF:000031">
    <property type="entry name" value="Glutamyl-tRNA reductase"/>
    <property type="match status" value="1"/>
</dbReference>
<dbReference type="UniPathway" id="UPA00251">
    <property type="reaction ID" value="UER00316"/>
</dbReference>
<dbReference type="InterPro" id="IPR036343">
    <property type="entry name" value="GluRdtase_N_sf"/>
</dbReference>
<dbReference type="SUPFAM" id="SSF69742">
    <property type="entry name" value="Glutamyl tRNA-reductase catalytic, N-terminal domain"/>
    <property type="match status" value="1"/>
</dbReference>
<evidence type="ECO:0000259" key="17">
    <source>
        <dbReference type="Pfam" id="PF05201"/>
    </source>
</evidence>
<protein>
    <recommendedName>
        <fullName evidence="8 9">Glutamyl-tRNA reductase</fullName>
        <shortName evidence="9">GluTR</shortName>
        <ecNumber evidence="3 9">1.2.1.70</ecNumber>
    </recommendedName>
</protein>
<keyword evidence="19" id="KW-1185">Reference proteome</keyword>
<keyword evidence="6 9" id="KW-0627">Porphyrin biosynthesis</keyword>
<evidence type="ECO:0000259" key="16">
    <source>
        <dbReference type="Pfam" id="PF01488"/>
    </source>
</evidence>
<dbReference type="Pfam" id="PF01488">
    <property type="entry name" value="Shikimate_DH"/>
    <property type="match status" value="1"/>
</dbReference>
<evidence type="ECO:0000256" key="4">
    <source>
        <dbReference type="ARBA" id="ARBA00022857"/>
    </source>
</evidence>
<dbReference type="KEGG" id="salh:HMF8227_01011"/>
<dbReference type="PROSITE" id="PS00747">
    <property type="entry name" value="GLUTR"/>
    <property type="match status" value="1"/>
</dbReference>
<evidence type="ECO:0000313" key="19">
    <source>
        <dbReference type="Proteomes" id="UP000245728"/>
    </source>
</evidence>
<reference evidence="18 19" key="1">
    <citation type="submission" date="2018-05" db="EMBL/GenBank/DDBJ databases">
        <title>Salinimonas sp. HMF8227 Genome sequencing and assembly.</title>
        <authorList>
            <person name="Kang H."/>
            <person name="Kang J."/>
            <person name="Cha I."/>
            <person name="Kim H."/>
            <person name="Joh K."/>
        </authorList>
    </citation>
    <scope>NUCLEOTIDE SEQUENCE [LARGE SCALE GENOMIC DNA]</scope>
    <source>
        <strain evidence="18 19">HMF8227</strain>
    </source>
</reference>
<dbReference type="Gene3D" id="3.40.50.720">
    <property type="entry name" value="NAD(P)-binding Rossmann-like Domain"/>
    <property type="match status" value="1"/>
</dbReference>
<organism evidence="18 19">
    <name type="scientific">Saliniradius amylolyticus</name>
    <dbReference type="NCBI Taxonomy" id="2183582"/>
    <lineage>
        <taxon>Bacteria</taxon>
        <taxon>Pseudomonadati</taxon>
        <taxon>Pseudomonadota</taxon>
        <taxon>Gammaproteobacteria</taxon>
        <taxon>Alteromonadales</taxon>
        <taxon>Alteromonadaceae</taxon>
        <taxon>Saliniradius</taxon>
    </lineage>
</organism>
<comment type="miscellaneous">
    <text evidence="9">During catalysis, the active site Cys acts as a nucleophile attacking the alpha-carbonyl group of tRNA-bound glutamate with the formation of a thioester intermediate between enzyme and glutamate, and the concomitant release of tRNA(Glu). The thioester intermediate is finally reduced by direct hydride transfer from NADPH, to form the product GSA.</text>
</comment>
<dbReference type="PANTHER" id="PTHR43013">
    <property type="entry name" value="GLUTAMYL-TRNA REDUCTASE"/>
    <property type="match status" value="1"/>
</dbReference>
<feature type="binding site" evidence="9 11">
    <location>
        <position position="107"/>
    </location>
    <ligand>
        <name>substrate</name>
    </ligand>
</feature>
<dbReference type="GO" id="GO:0019353">
    <property type="term" value="P:protoporphyrinogen IX biosynthetic process from glutamate"/>
    <property type="evidence" value="ECO:0007669"/>
    <property type="project" value="TreeGrafter"/>
</dbReference>
<dbReference type="InterPro" id="IPR018214">
    <property type="entry name" value="GluRdtase_CS"/>
</dbReference>
<dbReference type="SUPFAM" id="SSF51735">
    <property type="entry name" value="NAD(P)-binding Rossmann-fold domains"/>
    <property type="match status" value="1"/>
</dbReference>
<comment type="subunit">
    <text evidence="9">Homodimer.</text>
</comment>
<dbReference type="Pfam" id="PF00745">
    <property type="entry name" value="GlutR_dimer"/>
    <property type="match status" value="1"/>
</dbReference>
<dbReference type="InterPro" id="IPR000343">
    <property type="entry name" value="4pyrrol_synth_GluRdtase"/>
</dbReference>
<dbReference type="GO" id="GO:0050661">
    <property type="term" value="F:NADP binding"/>
    <property type="evidence" value="ECO:0007669"/>
    <property type="project" value="InterPro"/>
</dbReference>
<feature type="domain" description="Glutamyl-tRNA reductase N-terminal" evidence="17">
    <location>
        <begin position="7"/>
        <end position="154"/>
    </location>
</feature>
<dbReference type="HAMAP" id="MF_00087">
    <property type="entry name" value="Glu_tRNA_reductase"/>
    <property type="match status" value="1"/>
</dbReference>
<evidence type="ECO:0000256" key="14">
    <source>
        <dbReference type="RuleBase" id="RU000584"/>
    </source>
</evidence>
<evidence type="ECO:0000256" key="6">
    <source>
        <dbReference type="ARBA" id="ARBA00023244"/>
    </source>
</evidence>
<evidence type="ECO:0000259" key="15">
    <source>
        <dbReference type="Pfam" id="PF00745"/>
    </source>
</evidence>
<evidence type="ECO:0000256" key="5">
    <source>
        <dbReference type="ARBA" id="ARBA00023002"/>
    </source>
</evidence>
<evidence type="ECO:0000256" key="1">
    <source>
        <dbReference type="ARBA" id="ARBA00005059"/>
    </source>
</evidence>
<feature type="binding site" evidence="9 11">
    <location>
        <begin position="49"/>
        <end position="52"/>
    </location>
    <ligand>
        <name>substrate</name>
    </ligand>
</feature>
<dbReference type="GO" id="GO:0008883">
    <property type="term" value="F:glutamyl-tRNA reductase activity"/>
    <property type="evidence" value="ECO:0007669"/>
    <property type="project" value="UniProtKB-UniRule"/>
</dbReference>
<evidence type="ECO:0000256" key="3">
    <source>
        <dbReference type="ARBA" id="ARBA00012970"/>
    </source>
</evidence>
<feature type="active site" description="Nucleophile" evidence="9 10">
    <location>
        <position position="50"/>
    </location>
</feature>
<dbReference type="NCBIfam" id="TIGR01035">
    <property type="entry name" value="hemA"/>
    <property type="match status" value="1"/>
</dbReference>
<dbReference type="Gene3D" id="3.30.460.30">
    <property type="entry name" value="Glutamyl-tRNA reductase, N-terminal domain"/>
    <property type="match status" value="1"/>
</dbReference>
<comment type="function">
    <text evidence="9">Catalyzes the NADPH-dependent reduction of glutamyl-tRNA(Glu) to glutamate 1-semialdehyde (GSA).</text>
</comment>
<gene>
    <name evidence="9 18" type="primary">hemA</name>
    <name evidence="18" type="ORF">HMF8227_01011</name>
</gene>
<dbReference type="InterPro" id="IPR006151">
    <property type="entry name" value="Shikm_DH/Glu-tRNA_Rdtase"/>
</dbReference>
<dbReference type="AlphaFoldDB" id="A0A2S2E2L0"/>
<dbReference type="EC" id="1.2.1.70" evidence="3 9"/>
<dbReference type="InterPro" id="IPR015895">
    <property type="entry name" value="4pyrrol_synth_GluRdtase_N"/>
</dbReference>
<evidence type="ECO:0000256" key="7">
    <source>
        <dbReference type="ARBA" id="ARBA00047464"/>
    </source>
</evidence>
<dbReference type="FunFam" id="3.30.460.30:FF:000001">
    <property type="entry name" value="Glutamyl-tRNA reductase"/>
    <property type="match status" value="1"/>
</dbReference>
<dbReference type="Proteomes" id="UP000245728">
    <property type="component" value="Chromosome"/>
</dbReference>
<evidence type="ECO:0000256" key="10">
    <source>
        <dbReference type="PIRSR" id="PIRSR000445-1"/>
    </source>
</evidence>
<dbReference type="PANTHER" id="PTHR43013:SF1">
    <property type="entry name" value="GLUTAMYL-TRNA REDUCTASE"/>
    <property type="match status" value="1"/>
</dbReference>
<dbReference type="OrthoDB" id="110209at2"/>
<dbReference type="CDD" id="cd05213">
    <property type="entry name" value="NAD_bind_Glutamyl_tRNA_reduct"/>
    <property type="match status" value="1"/>
</dbReference>
<dbReference type="EMBL" id="CP029347">
    <property type="protein sequence ID" value="AWL11500.1"/>
    <property type="molecule type" value="Genomic_DNA"/>
</dbReference>
<feature type="domain" description="Quinate/shikimate 5-dehydrogenase/glutamyl-tRNA reductase" evidence="16">
    <location>
        <begin position="169"/>
        <end position="304"/>
    </location>
</feature>
<evidence type="ECO:0000256" key="13">
    <source>
        <dbReference type="PIRSR" id="PIRSR000445-4"/>
    </source>
</evidence>
<dbReference type="InterPro" id="IPR015896">
    <property type="entry name" value="4pyrrol_synth_GluRdtase_dimer"/>
</dbReference>
<comment type="catalytic activity">
    <reaction evidence="7 9 14">
        <text>(S)-4-amino-5-oxopentanoate + tRNA(Glu) + NADP(+) = L-glutamyl-tRNA(Glu) + NADPH + H(+)</text>
        <dbReference type="Rhea" id="RHEA:12344"/>
        <dbReference type="Rhea" id="RHEA-COMP:9663"/>
        <dbReference type="Rhea" id="RHEA-COMP:9680"/>
        <dbReference type="ChEBI" id="CHEBI:15378"/>
        <dbReference type="ChEBI" id="CHEBI:57501"/>
        <dbReference type="ChEBI" id="CHEBI:57783"/>
        <dbReference type="ChEBI" id="CHEBI:58349"/>
        <dbReference type="ChEBI" id="CHEBI:78442"/>
        <dbReference type="ChEBI" id="CHEBI:78520"/>
        <dbReference type="EC" id="1.2.1.70"/>
    </reaction>
</comment>
<keyword evidence="5 9" id="KW-0560">Oxidoreductase</keyword>
<feature type="domain" description="Tetrapyrrole biosynthesis glutamyl-tRNA reductase dimerisation" evidence="15">
    <location>
        <begin position="319"/>
        <end position="413"/>
    </location>
</feature>
<dbReference type="RefSeq" id="WP_109339139.1">
    <property type="nucleotide sequence ID" value="NZ_CP029347.1"/>
</dbReference>
<evidence type="ECO:0000256" key="2">
    <source>
        <dbReference type="ARBA" id="ARBA00005916"/>
    </source>
</evidence>
<sequence length="420" mass="46434">MAFIAFGINHNTAPVEVREKVAFSTDSLFDAFEQLKGQLGSQEAVILSTCNRTEVYLDAETELQSALCDWLAEFHQVDCEQLKAASYVRSDEQAIRHLMRVASGLDSLVLGEPQILGQVKQAYTSAKHGGMIGSRFERLFQHTFSVAKKVRSETDIGANAVSVAFASVQLARHIFSDLGRCRVLLIGAGETIELVARHLYEAGVRQLSVANRTLARGQLLAESLGAEVLTLSQIPEHIGEADIVISSTASQLPIVGKGVVERALKQRRHQPMLLVDLAVPRDIEAEVAELDDAYLYTVDDLQQIVEKNLSNRQSAAADAERFIDLGVSQFSQWLESQSSVETVRRYRQNSESIKQKWQQRALKQLQEGKSPETVIEELANKLTKSLAHGPTKAIMQAAANQDERSLQLLQNILAESRDNS</sequence>
<feature type="site" description="Important for activity" evidence="9 13">
    <location>
        <position position="97"/>
    </location>
</feature>
<dbReference type="InterPro" id="IPR036453">
    <property type="entry name" value="GluRdtase_dimer_dom_sf"/>
</dbReference>
<evidence type="ECO:0000256" key="12">
    <source>
        <dbReference type="PIRSR" id="PIRSR000445-3"/>
    </source>
</evidence>
<evidence type="ECO:0000256" key="11">
    <source>
        <dbReference type="PIRSR" id="PIRSR000445-2"/>
    </source>
</evidence>
<dbReference type="SUPFAM" id="SSF69075">
    <property type="entry name" value="Glutamyl tRNA-reductase dimerization domain"/>
    <property type="match status" value="1"/>
</dbReference>
<comment type="pathway">
    <text evidence="1 9 14">Porphyrin-containing compound metabolism; protoporphyrin-IX biosynthesis; 5-aminolevulinate from L-glutamyl-tRNA(Glu): step 1/2.</text>
</comment>
<evidence type="ECO:0000256" key="9">
    <source>
        <dbReference type="HAMAP-Rule" id="MF_00087"/>
    </source>
</evidence>
<dbReference type="PIRSF" id="PIRSF000445">
    <property type="entry name" value="4pyrrol_synth_GluRdtase"/>
    <property type="match status" value="1"/>
</dbReference>
<name>A0A2S2E2L0_9ALTE</name>
<accession>A0A2S2E2L0</accession>
<dbReference type="Pfam" id="PF05201">
    <property type="entry name" value="GlutR_N"/>
    <property type="match status" value="1"/>
</dbReference>
<comment type="domain">
    <text evidence="9">Possesses an unusual extended V-shaped dimeric structure with each monomer consisting of three distinct domains arranged along a curved 'spinal' alpha-helix. The N-terminal catalytic domain specifically recognizes the glutamate moiety of the substrate. The second domain is the NADPH-binding domain, and the third C-terminal domain is responsible for dimerization.</text>
</comment>
<evidence type="ECO:0000313" key="18">
    <source>
        <dbReference type="EMBL" id="AWL11500.1"/>
    </source>
</evidence>
<evidence type="ECO:0000256" key="8">
    <source>
        <dbReference type="ARBA" id="ARBA00068659"/>
    </source>
</evidence>
<feature type="binding site" evidence="9 11">
    <location>
        <begin position="112"/>
        <end position="114"/>
    </location>
    <ligand>
        <name>substrate</name>
    </ligand>
</feature>
<keyword evidence="4 9" id="KW-0521">NADP</keyword>